<keyword evidence="2" id="KW-0472">Membrane</keyword>
<dbReference type="RefSeq" id="WP_143091772.1">
    <property type="nucleotide sequence ID" value="NZ_FOFV01000015.1"/>
</dbReference>
<feature type="transmembrane region" description="Helical" evidence="2">
    <location>
        <begin position="159"/>
        <end position="178"/>
    </location>
</feature>
<dbReference type="AlphaFoldDB" id="A0A1H9UBX7"/>
<evidence type="ECO:0000313" key="3">
    <source>
        <dbReference type="EMBL" id="SES06664.1"/>
    </source>
</evidence>
<keyword evidence="4" id="KW-1185">Reference proteome</keyword>
<dbReference type="EMBL" id="FOFV01000015">
    <property type="protein sequence ID" value="SES06664.1"/>
    <property type="molecule type" value="Genomic_DNA"/>
</dbReference>
<feature type="transmembrane region" description="Helical" evidence="2">
    <location>
        <begin position="128"/>
        <end position="147"/>
    </location>
</feature>
<sequence length="285" mass="31319">MQDNDSDEINEAAGVTKRVVDLRRRKAESAHLRGLVDDPDMVAVRIESQRRTITRGMWFFLTLGLAFTTAGVQDFLAGHREHSDPLWWAAWLAEPMLAGILIMLLMFEAEILSRGLTITDVWVGRLKKVLLSSTLVMNVWPAVAPWLTGNEPFDGGNLAIHIIVPVVVFGVAEVMPVIQHKFNEAITRAYRDAAHHTRNASPAPTAQPAVPTVEAPPSRPAVLATASRVKLPPQILDQVKAKATELANEGRELTADDVRQVVRVSPDMAAQIAAEVQQRNGHAFT</sequence>
<name>A0A1H9UBX7_9PSEU</name>
<accession>A0A1H9UBX7</accession>
<keyword evidence="2" id="KW-0812">Transmembrane</keyword>
<organism evidence="3 4">
    <name type="scientific">Lentzea albida</name>
    <dbReference type="NCBI Taxonomy" id="65499"/>
    <lineage>
        <taxon>Bacteria</taxon>
        <taxon>Bacillati</taxon>
        <taxon>Actinomycetota</taxon>
        <taxon>Actinomycetes</taxon>
        <taxon>Pseudonocardiales</taxon>
        <taxon>Pseudonocardiaceae</taxon>
        <taxon>Lentzea</taxon>
    </lineage>
</organism>
<evidence type="ECO:0000313" key="4">
    <source>
        <dbReference type="Proteomes" id="UP000199503"/>
    </source>
</evidence>
<evidence type="ECO:0000256" key="2">
    <source>
        <dbReference type="SAM" id="Phobius"/>
    </source>
</evidence>
<evidence type="ECO:0000256" key="1">
    <source>
        <dbReference type="SAM" id="MobiDB-lite"/>
    </source>
</evidence>
<keyword evidence="2" id="KW-1133">Transmembrane helix</keyword>
<feature type="compositionally biased region" description="Low complexity" evidence="1">
    <location>
        <begin position="200"/>
        <end position="216"/>
    </location>
</feature>
<dbReference type="OrthoDB" id="3355130at2"/>
<dbReference type="Proteomes" id="UP000199503">
    <property type="component" value="Unassembled WGS sequence"/>
</dbReference>
<proteinExistence type="predicted"/>
<feature type="transmembrane region" description="Helical" evidence="2">
    <location>
        <begin position="88"/>
        <end position="107"/>
    </location>
</feature>
<reference evidence="4" key="1">
    <citation type="submission" date="2016-10" db="EMBL/GenBank/DDBJ databases">
        <authorList>
            <person name="Varghese N."/>
            <person name="Submissions S."/>
        </authorList>
    </citation>
    <scope>NUCLEOTIDE SEQUENCE [LARGE SCALE GENOMIC DNA]</scope>
    <source>
        <strain evidence="4">DSM 44437</strain>
    </source>
</reference>
<dbReference type="STRING" id="65499.SAMN04488000_115152"/>
<gene>
    <name evidence="3" type="ORF">SAMN04488000_115152</name>
</gene>
<protein>
    <recommendedName>
        <fullName evidence="5">DUF2637 domain-containing protein</fullName>
    </recommendedName>
</protein>
<feature type="transmembrane region" description="Helical" evidence="2">
    <location>
        <begin position="57"/>
        <end position="76"/>
    </location>
</feature>
<feature type="region of interest" description="Disordered" evidence="1">
    <location>
        <begin position="193"/>
        <end position="218"/>
    </location>
</feature>
<evidence type="ECO:0008006" key="5">
    <source>
        <dbReference type="Google" id="ProtNLM"/>
    </source>
</evidence>